<dbReference type="GO" id="GO:0016020">
    <property type="term" value="C:membrane"/>
    <property type="evidence" value="ECO:0007669"/>
    <property type="project" value="UniProtKB-SubCell"/>
</dbReference>
<organism evidence="14 15">
    <name type="scientific">Kitasatospora cheerisanensis KCTC 2395</name>
    <dbReference type="NCBI Taxonomy" id="1348663"/>
    <lineage>
        <taxon>Bacteria</taxon>
        <taxon>Bacillati</taxon>
        <taxon>Actinomycetota</taxon>
        <taxon>Actinomycetes</taxon>
        <taxon>Kitasatosporales</taxon>
        <taxon>Streptomycetaceae</taxon>
        <taxon>Kitasatospora</taxon>
    </lineage>
</organism>
<evidence type="ECO:0000313" key="14">
    <source>
        <dbReference type="EMBL" id="KDN82933.1"/>
    </source>
</evidence>
<evidence type="ECO:0000256" key="1">
    <source>
        <dbReference type="ARBA" id="ARBA00001947"/>
    </source>
</evidence>
<evidence type="ECO:0000256" key="6">
    <source>
        <dbReference type="ARBA" id="ARBA00022801"/>
    </source>
</evidence>
<dbReference type="PATRIC" id="fig|1348663.4.peg.5122"/>
<dbReference type="InterPro" id="IPR041489">
    <property type="entry name" value="PDZ_6"/>
</dbReference>
<evidence type="ECO:0000256" key="10">
    <source>
        <dbReference type="ARBA" id="ARBA00023136"/>
    </source>
</evidence>
<feature type="transmembrane region" description="Helical" evidence="11">
    <location>
        <begin position="6"/>
        <end position="23"/>
    </location>
</feature>
<feature type="domain" description="PDZ" evidence="13">
    <location>
        <begin position="181"/>
        <end position="228"/>
    </location>
</feature>
<dbReference type="Proteomes" id="UP000027178">
    <property type="component" value="Unassembled WGS sequence"/>
</dbReference>
<dbReference type="Pfam" id="PF17820">
    <property type="entry name" value="PDZ_6"/>
    <property type="match status" value="1"/>
</dbReference>
<dbReference type="EMBL" id="JNBY01000098">
    <property type="protein sequence ID" value="KDN82933.1"/>
    <property type="molecule type" value="Genomic_DNA"/>
</dbReference>
<keyword evidence="5 11" id="KW-0812">Transmembrane</keyword>
<dbReference type="Gene3D" id="2.30.42.10">
    <property type="match status" value="1"/>
</dbReference>
<keyword evidence="4 14" id="KW-0645">Protease</keyword>
<evidence type="ECO:0000313" key="15">
    <source>
        <dbReference type="Proteomes" id="UP000027178"/>
    </source>
</evidence>
<accession>A0A066YN82</accession>
<dbReference type="OrthoDB" id="9782003at2"/>
<comment type="similarity">
    <text evidence="3">Belongs to the peptidase M50B family.</text>
</comment>
<feature type="domain" description="Peptidase M50" evidence="12">
    <location>
        <begin position="13"/>
        <end position="387"/>
    </location>
</feature>
<dbReference type="RefSeq" id="WP_157032184.1">
    <property type="nucleotide sequence ID" value="NZ_KK853997.1"/>
</dbReference>
<evidence type="ECO:0000256" key="4">
    <source>
        <dbReference type="ARBA" id="ARBA00022670"/>
    </source>
</evidence>
<feature type="transmembrane region" description="Helical" evidence="11">
    <location>
        <begin position="402"/>
        <end position="426"/>
    </location>
</feature>
<keyword evidence="15" id="KW-1185">Reference proteome</keyword>
<evidence type="ECO:0000256" key="5">
    <source>
        <dbReference type="ARBA" id="ARBA00022692"/>
    </source>
</evidence>
<feature type="transmembrane region" description="Helical" evidence="11">
    <location>
        <begin position="126"/>
        <end position="153"/>
    </location>
</feature>
<keyword evidence="6" id="KW-0378">Hydrolase</keyword>
<dbReference type="HOGENOM" id="CLU_025778_1_2_11"/>
<evidence type="ECO:0000256" key="2">
    <source>
        <dbReference type="ARBA" id="ARBA00004141"/>
    </source>
</evidence>
<dbReference type="InterPro" id="IPR036034">
    <property type="entry name" value="PDZ_sf"/>
</dbReference>
<proteinExistence type="inferred from homology"/>
<dbReference type="AlphaFoldDB" id="A0A066YN82"/>
<evidence type="ECO:0000259" key="13">
    <source>
        <dbReference type="Pfam" id="PF17820"/>
    </source>
</evidence>
<dbReference type="eggNOG" id="COG0750">
    <property type="taxonomic scope" value="Bacteria"/>
</dbReference>
<comment type="cofactor">
    <cofactor evidence="1">
        <name>Zn(2+)</name>
        <dbReference type="ChEBI" id="CHEBI:29105"/>
    </cofactor>
</comment>
<comment type="subcellular location">
    <subcellularLocation>
        <location evidence="2">Membrane</location>
        <topology evidence="2">Multi-pass membrane protein</topology>
    </subcellularLocation>
</comment>
<keyword evidence="9 14" id="KW-0482">Metalloprotease</keyword>
<evidence type="ECO:0000256" key="8">
    <source>
        <dbReference type="ARBA" id="ARBA00022989"/>
    </source>
</evidence>
<keyword evidence="7" id="KW-0862">Zinc</keyword>
<protein>
    <submittedName>
        <fullName evidence="14">Zinc metalloprotease</fullName>
    </submittedName>
</protein>
<dbReference type="PANTHER" id="PTHR42837">
    <property type="entry name" value="REGULATOR OF SIGMA-E PROTEASE RSEP"/>
    <property type="match status" value="1"/>
</dbReference>
<evidence type="ECO:0000259" key="12">
    <source>
        <dbReference type="Pfam" id="PF02163"/>
    </source>
</evidence>
<reference evidence="14 15" key="1">
    <citation type="submission" date="2014-05" db="EMBL/GenBank/DDBJ databases">
        <title>Draft Genome Sequence of Kitasatospora cheerisanensis KCTC 2395.</title>
        <authorList>
            <person name="Nam D.H."/>
        </authorList>
    </citation>
    <scope>NUCLEOTIDE SEQUENCE [LARGE SCALE GENOMIC DNA]</scope>
    <source>
        <strain evidence="14 15">KCTC 2395</strain>
    </source>
</reference>
<name>A0A066YN82_9ACTN</name>
<dbReference type="SUPFAM" id="SSF50156">
    <property type="entry name" value="PDZ domain-like"/>
    <property type="match status" value="1"/>
</dbReference>
<keyword evidence="8 11" id="KW-1133">Transmembrane helix</keyword>
<dbReference type="InterPro" id="IPR008915">
    <property type="entry name" value="Peptidase_M50"/>
</dbReference>
<dbReference type="Pfam" id="PF02163">
    <property type="entry name" value="Peptidase_M50"/>
    <property type="match status" value="1"/>
</dbReference>
<evidence type="ECO:0000256" key="9">
    <source>
        <dbReference type="ARBA" id="ARBA00023049"/>
    </source>
</evidence>
<evidence type="ECO:0000256" key="3">
    <source>
        <dbReference type="ARBA" id="ARBA00007931"/>
    </source>
</evidence>
<evidence type="ECO:0000256" key="11">
    <source>
        <dbReference type="SAM" id="Phobius"/>
    </source>
</evidence>
<dbReference type="CDD" id="cd06163">
    <property type="entry name" value="S2P-M50_PDZ_RseP-like"/>
    <property type="match status" value="1"/>
</dbReference>
<keyword evidence="10 11" id="KW-0472">Membrane</keyword>
<dbReference type="GO" id="GO:0006508">
    <property type="term" value="P:proteolysis"/>
    <property type="evidence" value="ECO:0007669"/>
    <property type="project" value="UniProtKB-KW"/>
</dbReference>
<comment type="caution">
    <text evidence="14">The sequence shown here is derived from an EMBL/GenBank/DDBJ whole genome shotgun (WGS) entry which is preliminary data.</text>
</comment>
<sequence length="435" mass="46956">MDKLMWVLGVLIFVVGLLFSIAWHELGHLSTAKLFGIRVPQYMVGFGKTIWSVKRGETEYGLKAIPFGGYIRMIGMFPPGADGRITKRSSSPWRTMIEDARAASYEEIEPGDENRLFYTRKPWKRVIVMFAGPGMNLVLSIGLFLTLFMGIGIQQSVPTVQSVSECVVPVGAKTDTCEPGAEKTPANLAGLRAGDTVLSFGGVPIHDYPQLSNLIRDSAGKHVAIEVRHKDGSLATLSADIKTNTLQAQEKDGTPIKGQTVTAGFLGITPATGVHHLSFGESVDQMDSMARHSIESLTQLPGKIPGLWHAVVDGTPRDTDSPIGMVGAARLGGDVFAMDLPATQQLAFTVQLLAGINLMLFLFNMLPLLPLDGGHIAGALWESLRRAAARLLRRPDPGPFDVARLMPLAYVVAGVFICFTALVMAADIVNPVRLN</sequence>
<evidence type="ECO:0000256" key="7">
    <source>
        <dbReference type="ARBA" id="ARBA00022833"/>
    </source>
</evidence>
<gene>
    <name evidence="14" type="ORF">KCH_52930</name>
</gene>
<dbReference type="InterPro" id="IPR004387">
    <property type="entry name" value="Pept_M50_Zn"/>
</dbReference>
<dbReference type="PANTHER" id="PTHR42837:SF2">
    <property type="entry name" value="MEMBRANE METALLOPROTEASE ARASP2, CHLOROPLASTIC-RELATED"/>
    <property type="match status" value="1"/>
</dbReference>
<dbReference type="GO" id="GO:0004222">
    <property type="term" value="F:metalloendopeptidase activity"/>
    <property type="evidence" value="ECO:0007669"/>
    <property type="project" value="InterPro"/>
</dbReference>